<keyword evidence="2" id="KW-0548">Nucleotidyltransferase</keyword>
<dbReference type="InterPro" id="IPR003308">
    <property type="entry name" value="Integrase_Zn-bd_dom_N"/>
</dbReference>
<keyword evidence="11" id="KW-1185">Reference proteome</keyword>
<evidence type="ECO:0000313" key="10">
    <source>
        <dbReference type="EMBL" id="NXJ03063.1"/>
    </source>
</evidence>
<reference evidence="10 11" key="1">
    <citation type="submission" date="2019-09" db="EMBL/GenBank/DDBJ databases">
        <title>Bird 10,000 Genomes (B10K) Project - Family phase.</title>
        <authorList>
            <person name="Zhang G."/>
        </authorList>
    </citation>
    <scope>NUCLEOTIDE SEQUENCE [LARGE SCALE GENOMIC DNA]</scope>
    <source>
        <strain evidence="10">B10K-DU-001-60</strain>
        <tissue evidence="10">Muscle</tissue>
    </source>
</reference>
<gene>
    <name evidence="10" type="primary">Ervk11_1</name>
    <name evidence="10" type="ORF">PSOCRE_R14992</name>
</gene>
<dbReference type="Proteomes" id="UP000587472">
    <property type="component" value="Unassembled WGS sequence"/>
</dbReference>
<dbReference type="SUPFAM" id="SSF46919">
    <property type="entry name" value="N-terminal Zn binding domain of HIV integrase"/>
    <property type="match status" value="1"/>
</dbReference>
<feature type="non-terminal residue" evidence="10">
    <location>
        <position position="106"/>
    </location>
</feature>
<evidence type="ECO:0000256" key="8">
    <source>
        <dbReference type="PROSITE-ProRule" id="PRU00450"/>
    </source>
</evidence>
<keyword evidence="3" id="KW-0540">Nuclease</keyword>
<dbReference type="PANTHER" id="PTHR41694">
    <property type="entry name" value="ENDOGENOUS RETROVIRUS GROUP K MEMBER POL PROTEIN"/>
    <property type="match status" value="1"/>
</dbReference>
<organism evidence="10 11">
    <name type="scientific">Psophia crepitans</name>
    <name type="common">common trumpeter</name>
    <dbReference type="NCBI Taxonomy" id="54359"/>
    <lineage>
        <taxon>Eukaryota</taxon>
        <taxon>Metazoa</taxon>
        <taxon>Chordata</taxon>
        <taxon>Craniata</taxon>
        <taxon>Vertebrata</taxon>
        <taxon>Euteleostomi</taxon>
        <taxon>Archelosauria</taxon>
        <taxon>Archosauria</taxon>
        <taxon>Dinosauria</taxon>
        <taxon>Saurischia</taxon>
        <taxon>Theropoda</taxon>
        <taxon>Coelurosauria</taxon>
        <taxon>Aves</taxon>
        <taxon>Neognathae</taxon>
        <taxon>Neoaves</taxon>
        <taxon>Gruiformes</taxon>
        <taxon>Psophiidae</taxon>
        <taxon>Psophia</taxon>
    </lineage>
</organism>
<keyword evidence="8" id="KW-0862">Zinc</keyword>
<evidence type="ECO:0000313" key="11">
    <source>
        <dbReference type="Proteomes" id="UP000587472"/>
    </source>
</evidence>
<dbReference type="GO" id="GO:0016787">
    <property type="term" value="F:hydrolase activity"/>
    <property type="evidence" value="ECO:0007669"/>
    <property type="project" value="UniProtKB-KW"/>
</dbReference>
<dbReference type="PROSITE" id="PS50876">
    <property type="entry name" value="ZF_INTEGRASE"/>
    <property type="match status" value="1"/>
</dbReference>
<keyword evidence="7" id="KW-0695">RNA-directed DNA polymerase</keyword>
<keyword evidence="8" id="KW-0863">Zinc-finger</keyword>
<proteinExistence type="predicted"/>
<dbReference type="GO" id="GO:0003964">
    <property type="term" value="F:RNA-directed DNA polymerase activity"/>
    <property type="evidence" value="ECO:0007669"/>
    <property type="project" value="UniProtKB-KW"/>
</dbReference>
<evidence type="ECO:0000256" key="2">
    <source>
        <dbReference type="ARBA" id="ARBA00022695"/>
    </source>
</evidence>
<evidence type="ECO:0000256" key="7">
    <source>
        <dbReference type="ARBA" id="ARBA00022918"/>
    </source>
</evidence>
<keyword evidence="1" id="KW-0808">Transferase</keyword>
<evidence type="ECO:0000256" key="5">
    <source>
        <dbReference type="ARBA" id="ARBA00022759"/>
    </source>
</evidence>
<dbReference type="Pfam" id="PF02022">
    <property type="entry name" value="Integrase_Zn"/>
    <property type="match status" value="1"/>
</dbReference>
<protein>
    <submittedName>
        <fullName evidence="10">POK11 protein</fullName>
    </submittedName>
</protein>
<evidence type="ECO:0000256" key="4">
    <source>
        <dbReference type="ARBA" id="ARBA00022723"/>
    </source>
</evidence>
<dbReference type="GO" id="GO:0035613">
    <property type="term" value="F:RNA stem-loop binding"/>
    <property type="evidence" value="ECO:0007669"/>
    <property type="project" value="TreeGrafter"/>
</dbReference>
<evidence type="ECO:0000256" key="3">
    <source>
        <dbReference type="ARBA" id="ARBA00022722"/>
    </source>
</evidence>
<feature type="non-terminal residue" evidence="10">
    <location>
        <position position="1"/>
    </location>
</feature>
<evidence type="ECO:0000256" key="1">
    <source>
        <dbReference type="ARBA" id="ARBA00022679"/>
    </source>
</evidence>
<dbReference type="GO" id="GO:0008270">
    <property type="term" value="F:zinc ion binding"/>
    <property type="evidence" value="ECO:0007669"/>
    <property type="project" value="UniProtKB-KW"/>
</dbReference>
<dbReference type="InterPro" id="IPR017856">
    <property type="entry name" value="Integrase-like_N"/>
</dbReference>
<evidence type="ECO:0000259" key="9">
    <source>
        <dbReference type="PROSITE" id="PS50876"/>
    </source>
</evidence>
<accession>A0A7K9XZC9</accession>
<dbReference type="EMBL" id="VWZZ01008757">
    <property type="protein sequence ID" value="NXJ03063.1"/>
    <property type="molecule type" value="Genomic_DNA"/>
</dbReference>
<name>A0A7K9XZC9_9GRUI</name>
<evidence type="ECO:0000256" key="6">
    <source>
        <dbReference type="ARBA" id="ARBA00022801"/>
    </source>
</evidence>
<feature type="domain" description="Integrase-type" evidence="9">
    <location>
        <begin position="12"/>
        <end position="53"/>
    </location>
</feature>
<dbReference type="GO" id="GO:0004519">
    <property type="term" value="F:endonuclease activity"/>
    <property type="evidence" value="ECO:0007669"/>
    <property type="project" value="UniProtKB-KW"/>
</dbReference>
<dbReference type="Gene3D" id="1.10.10.200">
    <property type="match status" value="1"/>
</dbReference>
<comment type="caution">
    <text evidence="10">The sequence shown here is derived from an EMBL/GenBank/DDBJ whole genome shotgun (WGS) entry which is preliminary data.</text>
</comment>
<keyword evidence="6" id="KW-0378">Hydrolase</keyword>
<keyword evidence="5" id="KW-0255">Endonuclease</keyword>
<sequence>LTQPVFVLPVPSLWQQARLSHEFFHQTAKVLQKQFKISISEAKTILQACPDCQRVAKGPTAAVNPRGLAALPLWQTAITDVAEFGGLKYVHVSVETFSMAMRATAL</sequence>
<dbReference type="AlphaFoldDB" id="A0A7K9XZC9"/>
<dbReference type="PANTHER" id="PTHR41694:SF3">
    <property type="entry name" value="RNA-DIRECTED DNA POLYMERASE-RELATED"/>
    <property type="match status" value="1"/>
</dbReference>
<keyword evidence="4" id="KW-0479">Metal-binding</keyword>